<evidence type="ECO:0000256" key="6">
    <source>
        <dbReference type="SAM" id="MobiDB-lite"/>
    </source>
</evidence>
<dbReference type="CDD" id="cd00592">
    <property type="entry name" value="HTH_MerR-like"/>
    <property type="match status" value="1"/>
</dbReference>
<organism evidence="8 9">
    <name type="scientific">Streptomyces solicathayae</name>
    <dbReference type="NCBI Taxonomy" id="3081768"/>
    <lineage>
        <taxon>Bacteria</taxon>
        <taxon>Bacillati</taxon>
        <taxon>Actinomycetota</taxon>
        <taxon>Actinomycetes</taxon>
        <taxon>Kitasatosporales</taxon>
        <taxon>Streptomycetaceae</taxon>
        <taxon>Streptomyces</taxon>
    </lineage>
</organism>
<dbReference type="Pfam" id="PF13411">
    <property type="entry name" value="MerR_1"/>
    <property type="match status" value="1"/>
</dbReference>
<dbReference type="Proteomes" id="UP001301731">
    <property type="component" value="Chromosome"/>
</dbReference>
<proteinExistence type="predicted"/>
<keyword evidence="4" id="KW-0804">Transcription</keyword>
<dbReference type="PROSITE" id="PS50937">
    <property type="entry name" value="HTH_MERR_2"/>
    <property type="match status" value="1"/>
</dbReference>
<keyword evidence="2" id="KW-0805">Transcription regulation</keyword>
<evidence type="ECO:0000313" key="9">
    <source>
        <dbReference type="Proteomes" id="UP001301731"/>
    </source>
</evidence>
<gene>
    <name evidence="8" type="ORF">R2D22_08575</name>
</gene>
<sequence>MKSTDTEHPMAIGELADRFGLATHVLRHWESVGLLAPVRDAGGRRRYGPPDLERVALILMAKEAGLGLEAVRELFSTGDPMDHADLLRRHVAELERRIERARAAKELVQHALDCPIAFHECPHARARIAARIPPAQGGEARPSASVPVPPGSRGEP</sequence>
<keyword evidence="3" id="KW-0238">DNA-binding</keyword>
<dbReference type="InterPro" id="IPR047057">
    <property type="entry name" value="MerR_fam"/>
</dbReference>
<feature type="domain" description="HTH merR-type" evidence="7">
    <location>
        <begin position="12"/>
        <end position="77"/>
    </location>
</feature>
<dbReference type="PANTHER" id="PTHR30204">
    <property type="entry name" value="REDOX-CYCLING DRUG-SENSING TRANSCRIPTIONAL ACTIVATOR SOXR"/>
    <property type="match status" value="1"/>
</dbReference>
<dbReference type="Gene3D" id="1.10.1660.10">
    <property type="match status" value="1"/>
</dbReference>
<keyword evidence="1" id="KW-0678">Repressor</keyword>
<evidence type="ECO:0000256" key="5">
    <source>
        <dbReference type="SAM" id="Coils"/>
    </source>
</evidence>
<keyword evidence="9" id="KW-1185">Reference proteome</keyword>
<evidence type="ECO:0000256" key="3">
    <source>
        <dbReference type="ARBA" id="ARBA00023125"/>
    </source>
</evidence>
<evidence type="ECO:0000256" key="1">
    <source>
        <dbReference type="ARBA" id="ARBA00022491"/>
    </source>
</evidence>
<evidence type="ECO:0000256" key="4">
    <source>
        <dbReference type="ARBA" id="ARBA00023163"/>
    </source>
</evidence>
<keyword evidence="5" id="KW-0175">Coiled coil</keyword>
<reference evidence="8 9" key="1">
    <citation type="submission" date="2023-10" db="EMBL/GenBank/DDBJ databases">
        <title>The genome sequence of Streptomyces sp. HUAS YS2.</title>
        <authorList>
            <person name="Mo P."/>
        </authorList>
    </citation>
    <scope>NUCLEOTIDE SEQUENCE [LARGE SCALE GENOMIC DNA]</scope>
    <source>
        <strain evidence="8 9">HUAS YS2</strain>
    </source>
</reference>
<name>A0ABZ0LPL9_9ACTN</name>
<evidence type="ECO:0000313" key="8">
    <source>
        <dbReference type="EMBL" id="WOX21445.1"/>
    </source>
</evidence>
<evidence type="ECO:0000259" key="7">
    <source>
        <dbReference type="PROSITE" id="PS50937"/>
    </source>
</evidence>
<dbReference type="PANTHER" id="PTHR30204:SF69">
    <property type="entry name" value="MERR-FAMILY TRANSCRIPTIONAL REGULATOR"/>
    <property type="match status" value="1"/>
</dbReference>
<dbReference type="SMART" id="SM00422">
    <property type="entry name" value="HTH_MERR"/>
    <property type="match status" value="1"/>
</dbReference>
<evidence type="ECO:0000256" key="2">
    <source>
        <dbReference type="ARBA" id="ARBA00023015"/>
    </source>
</evidence>
<feature type="coiled-coil region" evidence="5">
    <location>
        <begin position="84"/>
        <end position="111"/>
    </location>
</feature>
<dbReference type="RefSeq" id="WP_318102365.1">
    <property type="nucleotide sequence ID" value="NZ_CP137573.1"/>
</dbReference>
<dbReference type="InterPro" id="IPR000551">
    <property type="entry name" value="MerR-type_HTH_dom"/>
</dbReference>
<feature type="region of interest" description="Disordered" evidence="6">
    <location>
        <begin position="132"/>
        <end position="156"/>
    </location>
</feature>
<dbReference type="PRINTS" id="PR00040">
    <property type="entry name" value="HTHMERR"/>
</dbReference>
<dbReference type="SUPFAM" id="SSF46955">
    <property type="entry name" value="Putative DNA-binding domain"/>
    <property type="match status" value="1"/>
</dbReference>
<dbReference type="InterPro" id="IPR009061">
    <property type="entry name" value="DNA-bd_dom_put_sf"/>
</dbReference>
<protein>
    <submittedName>
        <fullName evidence="8">MerR family transcriptional regulator</fullName>
    </submittedName>
</protein>
<dbReference type="EMBL" id="CP137573">
    <property type="protein sequence ID" value="WOX21445.1"/>
    <property type="molecule type" value="Genomic_DNA"/>
</dbReference>
<accession>A0ABZ0LPL9</accession>